<dbReference type="OrthoDB" id="1425096at2"/>
<reference evidence="1 2" key="1">
    <citation type="submission" date="2014-06" db="EMBL/GenBank/DDBJ databases">
        <title>Shewanella sp. YQH10.</title>
        <authorList>
            <person name="Liu Y."/>
            <person name="Zeng R."/>
        </authorList>
    </citation>
    <scope>NUCLEOTIDE SEQUENCE [LARGE SCALE GENOMIC DNA]</scope>
    <source>
        <strain evidence="1 2">YQH10</strain>
    </source>
</reference>
<dbReference type="AlphaFoldDB" id="A0A094JGE6"/>
<organism evidence="1 2">
    <name type="scientific">Shewanella mangrovi</name>
    <dbReference type="NCBI Taxonomy" id="1515746"/>
    <lineage>
        <taxon>Bacteria</taxon>
        <taxon>Pseudomonadati</taxon>
        <taxon>Pseudomonadota</taxon>
        <taxon>Gammaproteobacteria</taxon>
        <taxon>Alteromonadales</taxon>
        <taxon>Shewanellaceae</taxon>
        <taxon>Shewanella</taxon>
    </lineage>
</organism>
<protein>
    <submittedName>
        <fullName evidence="1">Uncharacterized protein</fullName>
    </submittedName>
</protein>
<evidence type="ECO:0000313" key="1">
    <source>
        <dbReference type="EMBL" id="KFZ37104.1"/>
    </source>
</evidence>
<dbReference type="eggNOG" id="ENOG502Z83Q">
    <property type="taxonomic scope" value="Bacteria"/>
</dbReference>
<dbReference type="EMBL" id="JPEO01000009">
    <property type="protein sequence ID" value="KFZ37104.1"/>
    <property type="molecule type" value="Genomic_DNA"/>
</dbReference>
<gene>
    <name evidence="1" type="ORF">HR45_12790</name>
</gene>
<dbReference type="Proteomes" id="UP000029264">
    <property type="component" value="Unassembled WGS sequence"/>
</dbReference>
<proteinExistence type="predicted"/>
<evidence type="ECO:0000313" key="2">
    <source>
        <dbReference type="Proteomes" id="UP000029264"/>
    </source>
</evidence>
<comment type="caution">
    <text evidence="1">The sequence shown here is derived from an EMBL/GenBank/DDBJ whole genome shotgun (WGS) entry which is preliminary data.</text>
</comment>
<sequence>MEIYSDLKARHRAERANYPHNLTLRVHRSLSWLNNAEQQRNNDSDSAFIFYWIAFNAAYGFDVDSEYRHGEKQSFRDFLTKIVALDSEQQLEKLVWQKFSGPIRVLLDNQYVFQPFWDFHNQRIDETEWTEKFKTAKAAAHTAMTNRSTEKVLAIVCDRLYTLRNQLIHGGATWQSAANRDAMRDCTEVMACLVPTVIGIMMDHPNTLWGAPIYPIVD</sequence>
<dbReference type="STRING" id="1515746.HR45_12790"/>
<name>A0A094JGE6_9GAMM</name>
<keyword evidence="2" id="KW-1185">Reference proteome</keyword>
<accession>A0A094JGE6</accession>